<dbReference type="OrthoDB" id="9767885at2"/>
<dbReference type="AlphaFoldDB" id="T0ANA1"/>
<evidence type="ECO:0000313" key="5">
    <source>
        <dbReference type="Proteomes" id="UP000015455"/>
    </source>
</evidence>
<keyword evidence="1" id="KW-0602">Photosynthesis</keyword>
<evidence type="ECO:0000259" key="3">
    <source>
        <dbReference type="Pfam" id="PF14870"/>
    </source>
</evidence>
<dbReference type="PATRIC" id="fig|1348657.5.peg.3179"/>
<comment type="caution">
    <text evidence="4">The sequence shown here is derived from an EMBL/GenBank/DDBJ whole genome shotgun (WGS) entry which is preliminary data.</text>
</comment>
<keyword evidence="2" id="KW-0604">Photosystem II</keyword>
<evidence type="ECO:0000313" key="4">
    <source>
        <dbReference type="EMBL" id="EPZ14354.1"/>
    </source>
</evidence>
<dbReference type="eggNOG" id="COG4447">
    <property type="taxonomic scope" value="Bacteria"/>
</dbReference>
<dbReference type="Gene3D" id="2.130.10.10">
    <property type="entry name" value="YVTN repeat-like/Quinoprotein amine dehydrogenase"/>
    <property type="match status" value="2"/>
</dbReference>
<accession>T0ANA1</accession>
<dbReference type="Pfam" id="PF14870">
    <property type="entry name" value="PSII_BNR"/>
    <property type="match status" value="2"/>
</dbReference>
<keyword evidence="5" id="KW-1185">Reference proteome</keyword>
<sequence length="330" mass="34656">DPLDTPADMRTDPARRPLMAVASAGERLVAVGPRGLVIVSDDRGQSWSQANVPVQSDLLAVHFPTPQQGWAVGHEGVVLYSADGGSNWVKQLDGRSAAAHFPAHYAGMAPDPAAEAAAAQLELNYRGGPALPWLDVWFEDTRNGYAVGAFGMLMVTRDGGNTWAPWLERIENGEYLNLNAIRGIGNELFIVGERGRIYRLDRGAGRFVAIDTGYIGSFFGIVGEGRNLLAFGLRGVAYRSDDAGATWRQLAVPSEQTIAAGAAAHGSFVLGSVAGELLRGEWSGGPPVLRSPDQPVRMTGVAVLADGSLVLTGLDGVRIQAGGAAASGSK</sequence>
<dbReference type="STRING" id="1348657.M622_18830"/>
<feature type="non-terminal residue" evidence="4">
    <location>
        <position position="1"/>
    </location>
</feature>
<dbReference type="Proteomes" id="UP000015455">
    <property type="component" value="Unassembled WGS sequence"/>
</dbReference>
<dbReference type="RefSeq" id="WP_021250581.1">
    <property type="nucleotide sequence ID" value="NZ_ATJV01000086.1"/>
</dbReference>
<gene>
    <name evidence="4" type="ORF">M622_18830</name>
</gene>
<protein>
    <recommendedName>
        <fullName evidence="3">Photosynthesis system II assembly factor Ycf48/Hcf136-like domain-containing protein</fullName>
    </recommendedName>
</protein>
<evidence type="ECO:0000256" key="2">
    <source>
        <dbReference type="ARBA" id="ARBA00023276"/>
    </source>
</evidence>
<dbReference type="GO" id="GO:0015979">
    <property type="term" value="P:photosynthesis"/>
    <property type="evidence" value="ECO:0007669"/>
    <property type="project" value="UniProtKB-KW"/>
</dbReference>
<dbReference type="InterPro" id="IPR015943">
    <property type="entry name" value="WD40/YVTN_repeat-like_dom_sf"/>
</dbReference>
<dbReference type="SUPFAM" id="SSF110296">
    <property type="entry name" value="Oligoxyloglucan reducing end-specific cellobiohydrolase"/>
    <property type="match status" value="1"/>
</dbReference>
<dbReference type="PANTHER" id="PTHR47199:SF2">
    <property type="entry name" value="PHOTOSYSTEM II STABILITY_ASSEMBLY FACTOR HCF136, CHLOROPLASTIC"/>
    <property type="match status" value="1"/>
</dbReference>
<dbReference type="EMBL" id="ATJV01000086">
    <property type="protein sequence ID" value="EPZ14354.1"/>
    <property type="molecule type" value="Genomic_DNA"/>
</dbReference>
<reference evidence="4 5" key="1">
    <citation type="submission" date="2013-06" db="EMBL/GenBank/DDBJ databases">
        <title>Draft genome sequence of Thauera terpenica.</title>
        <authorList>
            <person name="Liu B."/>
            <person name="Frostegard A.H."/>
            <person name="Shapleigh J.P."/>
        </authorList>
    </citation>
    <scope>NUCLEOTIDE SEQUENCE [LARGE SCALE GENOMIC DNA]</scope>
    <source>
        <strain evidence="4 5">58Eu</strain>
    </source>
</reference>
<feature type="domain" description="Photosynthesis system II assembly factor Ycf48/Hcf136-like" evidence="3">
    <location>
        <begin position="44"/>
        <end position="91"/>
    </location>
</feature>
<dbReference type="PANTHER" id="PTHR47199">
    <property type="entry name" value="PHOTOSYSTEM II STABILITY/ASSEMBLY FACTOR HCF136, CHLOROPLASTIC"/>
    <property type="match status" value="1"/>
</dbReference>
<dbReference type="InterPro" id="IPR028203">
    <property type="entry name" value="PSII_CF48-like_dom"/>
</dbReference>
<evidence type="ECO:0000256" key="1">
    <source>
        <dbReference type="ARBA" id="ARBA00022531"/>
    </source>
</evidence>
<feature type="domain" description="Photosynthesis system II assembly factor Ycf48/Hcf136-like" evidence="3">
    <location>
        <begin position="134"/>
        <end position="251"/>
    </location>
</feature>
<dbReference type="GO" id="GO:0009523">
    <property type="term" value="C:photosystem II"/>
    <property type="evidence" value="ECO:0007669"/>
    <property type="project" value="UniProtKB-KW"/>
</dbReference>
<proteinExistence type="predicted"/>
<organism evidence="4 5">
    <name type="scientific">Thauera terpenica 58Eu</name>
    <dbReference type="NCBI Taxonomy" id="1348657"/>
    <lineage>
        <taxon>Bacteria</taxon>
        <taxon>Pseudomonadati</taxon>
        <taxon>Pseudomonadota</taxon>
        <taxon>Betaproteobacteria</taxon>
        <taxon>Rhodocyclales</taxon>
        <taxon>Zoogloeaceae</taxon>
        <taxon>Thauera</taxon>
    </lineage>
</organism>
<name>T0ANA1_9RHOO</name>